<evidence type="ECO:0000256" key="1">
    <source>
        <dbReference type="SAM" id="MobiDB-lite"/>
    </source>
</evidence>
<accession>A0ABY4FN77</accession>
<dbReference type="RefSeq" id="WP_244728555.1">
    <property type="nucleotide sequence ID" value="NZ_CP095045.1"/>
</dbReference>
<dbReference type="InterPro" id="IPR038670">
    <property type="entry name" value="HslJ-like_sf"/>
</dbReference>
<dbReference type="Pfam" id="PF03724">
    <property type="entry name" value="META"/>
    <property type="match status" value="1"/>
</dbReference>
<dbReference type="Gene3D" id="2.40.128.270">
    <property type="match status" value="1"/>
</dbReference>
<evidence type="ECO:0000259" key="2">
    <source>
        <dbReference type="Pfam" id="PF03724"/>
    </source>
</evidence>
<evidence type="ECO:0000313" key="3">
    <source>
        <dbReference type="EMBL" id="UOQ57717.1"/>
    </source>
</evidence>
<keyword evidence="4" id="KW-1185">Reference proteome</keyword>
<name>A0ABY4FN77_9MICO</name>
<proteinExistence type="predicted"/>
<reference evidence="3 4" key="1">
    <citation type="submission" date="2022-04" db="EMBL/GenBank/DDBJ databases">
        <title>Leucobacter sp. isolated from rhizosphere of garlic.</title>
        <authorList>
            <person name="Won M."/>
            <person name="Lee C.-M."/>
            <person name="Woen H.-Y."/>
            <person name="Kwon S.-W."/>
        </authorList>
    </citation>
    <scope>NUCLEOTIDE SEQUENCE [LARGE SCALE GENOMIC DNA]</scope>
    <source>
        <strain evidence="3 4">H21R-40</strain>
    </source>
</reference>
<feature type="region of interest" description="Disordered" evidence="1">
    <location>
        <begin position="34"/>
        <end position="58"/>
    </location>
</feature>
<gene>
    <name evidence="3" type="ORF">MUN78_02395</name>
</gene>
<sequence length="164" mass="16316">MPRNLAHAVGVIAAGALAFGAVALAAGLSGAGLGGAGAPADDPARPTTAPEAQPPGEDAVVPQEGALLGTWRAPLPANQDAFAEFASDGRWEASDGCNRMEGTWRLGVDGELRIDSSGVMTLIGCDNVPIPTAVAGAVAVSFVGDDGLVLIAADGSETELLRTE</sequence>
<organism evidence="3 4">
    <name type="scientific">Leucobacter allii</name>
    <dbReference type="NCBI Taxonomy" id="2932247"/>
    <lineage>
        <taxon>Bacteria</taxon>
        <taxon>Bacillati</taxon>
        <taxon>Actinomycetota</taxon>
        <taxon>Actinomycetes</taxon>
        <taxon>Micrococcales</taxon>
        <taxon>Microbacteriaceae</taxon>
        <taxon>Leucobacter</taxon>
    </lineage>
</organism>
<protein>
    <submittedName>
        <fullName evidence="3">META domain-containing protein</fullName>
    </submittedName>
</protein>
<evidence type="ECO:0000313" key="4">
    <source>
        <dbReference type="Proteomes" id="UP000831786"/>
    </source>
</evidence>
<dbReference type="InterPro" id="IPR005184">
    <property type="entry name" value="DUF306_Meta_HslJ"/>
</dbReference>
<dbReference type="EMBL" id="CP095045">
    <property type="protein sequence ID" value="UOQ57717.1"/>
    <property type="molecule type" value="Genomic_DNA"/>
</dbReference>
<feature type="domain" description="DUF306" evidence="2">
    <location>
        <begin position="76"/>
        <end position="127"/>
    </location>
</feature>
<dbReference type="Proteomes" id="UP000831786">
    <property type="component" value="Chromosome"/>
</dbReference>